<keyword evidence="4" id="KW-0812">Transmembrane</keyword>
<dbReference type="Pfam" id="PF16076">
    <property type="entry name" value="Acyltransf_C"/>
    <property type="match status" value="1"/>
</dbReference>
<evidence type="ECO:0000256" key="1">
    <source>
        <dbReference type="ARBA" id="ARBA00008655"/>
    </source>
</evidence>
<comment type="caution">
    <text evidence="6">The sequence shown here is derived from an EMBL/GenBank/DDBJ whole genome shotgun (WGS) entry which is preliminary data.</text>
</comment>
<dbReference type="AlphaFoldDB" id="A0AAW0W2P7"/>
<dbReference type="GO" id="GO:0012505">
    <property type="term" value="C:endomembrane system"/>
    <property type="evidence" value="ECO:0007669"/>
    <property type="project" value="TreeGrafter"/>
</dbReference>
<sequence>MLLFAEGTRFTPAKHVASMEFARKRGLPELKRHLIPRTRGFIQCVQSLKGNFPVIYDVTVGFNTKEGEEPTLQNMLRGRKVVSEIYVRRILLDEVPDDDDGASKYLHDLYRSKDQLLDSYLNTGSFTEENDLPDYPSHTMPRRTYSLLNMIGWALFVLSQILRFYYNLITSGSLLSISFAVGIVIFAYLGLYKMIGLTKIDKGSKYGSTDNKKKD</sequence>
<feature type="domain" description="Acyltransferase C-terminal" evidence="5">
    <location>
        <begin position="74"/>
        <end position="153"/>
    </location>
</feature>
<evidence type="ECO:0000256" key="2">
    <source>
        <dbReference type="ARBA" id="ARBA00022679"/>
    </source>
</evidence>
<dbReference type="PANTHER" id="PTHR10983">
    <property type="entry name" value="1-ACYLGLYCEROL-3-PHOSPHATE ACYLTRANSFERASE-RELATED"/>
    <property type="match status" value="1"/>
</dbReference>
<reference evidence="6" key="2">
    <citation type="submission" date="2024-01" db="EMBL/GenBank/DDBJ databases">
        <authorList>
            <person name="He J."/>
            <person name="Wang M."/>
            <person name="Zheng J."/>
            <person name="Liu Z."/>
        </authorList>
    </citation>
    <scope>NUCLEOTIDE SEQUENCE</scope>
    <source>
        <strain evidence="6">ZL_2023a</strain>
        <tissue evidence="6">Muscle</tissue>
    </source>
</reference>
<gene>
    <name evidence="6" type="ORF">OTU49_011854</name>
</gene>
<keyword evidence="7" id="KW-1185">Reference proteome</keyword>
<dbReference type="Proteomes" id="UP001445076">
    <property type="component" value="Unassembled WGS sequence"/>
</dbReference>
<evidence type="ECO:0000313" key="6">
    <source>
        <dbReference type="EMBL" id="KAK8723125.1"/>
    </source>
</evidence>
<keyword evidence="4" id="KW-1133">Transmembrane helix</keyword>
<dbReference type="PANTHER" id="PTHR10983:SF24">
    <property type="entry name" value="1-ACYLGLYCEROL-3-PHOSPHATE O-ACYLTRANSFERASE 3, ISOFORM E-RELATED"/>
    <property type="match status" value="1"/>
</dbReference>
<evidence type="ECO:0000259" key="5">
    <source>
        <dbReference type="Pfam" id="PF16076"/>
    </source>
</evidence>
<dbReference type="InterPro" id="IPR032098">
    <property type="entry name" value="Acyltransf_C"/>
</dbReference>
<feature type="transmembrane region" description="Helical" evidence="4">
    <location>
        <begin position="147"/>
        <end position="166"/>
    </location>
</feature>
<evidence type="ECO:0000313" key="7">
    <source>
        <dbReference type="Proteomes" id="UP001445076"/>
    </source>
</evidence>
<organism evidence="6 7">
    <name type="scientific">Cherax quadricarinatus</name>
    <name type="common">Australian red claw crayfish</name>
    <dbReference type="NCBI Taxonomy" id="27406"/>
    <lineage>
        <taxon>Eukaryota</taxon>
        <taxon>Metazoa</taxon>
        <taxon>Ecdysozoa</taxon>
        <taxon>Arthropoda</taxon>
        <taxon>Crustacea</taxon>
        <taxon>Multicrustacea</taxon>
        <taxon>Malacostraca</taxon>
        <taxon>Eumalacostraca</taxon>
        <taxon>Eucarida</taxon>
        <taxon>Decapoda</taxon>
        <taxon>Pleocyemata</taxon>
        <taxon>Astacidea</taxon>
        <taxon>Parastacoidea</taxon>
        <taxon>Parastacidae</taxon>
        <taxon>Cherax</taxon>
    </lineage>
</organism>
<feature type="transmembrane region" description="Helical" evidence="4">
    <location>
        <begin position="172"/>
        <end position="192"/>
    </location>
</feature>
<proteinExistence type="inferred from homology"/>
<keyword evidence="2" id="KW-0808">Transferase</keyword>
<dbReference type="EMBL" id="JARKIK010000091">
    <property type="protein sequence ID" value="KAK8723126.1"/>
    <property type="molecule type" value="Genomic_DNA"/>
</dbReference>
<dbReference type="EMBL" id="JARKIK010000091">
    <property type="protein sequence ID" value="KAK8723124.1"/>
    <property type="molecule type" value="Genomic_DNA"/>
</dbReference>
<evidence type="ECO:0000256" key="4">
    <source>
        <dbReference type="SAM" id="Phobius"/>
    </source>
</evidence>
<dbReference type="EMBL" id="JARKIK010000091">
    <property type="protein sequence ID" value="KAK8723127.1"/>
    <property type="molecule type" value="Genomic_DNA"/>
</dbReference>
<evidence type="ECO:0000256" key="3">
    <source>
        <dbReference type="ARBA" id="ARBA00023315"/>
    </source>
</evidence>
<comment type="similarity">
    <text evidence="1">Belongs to the 1-acyl-sn-glycerol-3-phosphate acyltransferase family.</text>
</comment>
<keyword evidence="3" id="KW-0012">Acyltransferase</keyword>
<dbReference type="CDD" id="cd07990">
    <property type="entry name" value="LPLAT_LCLAT1-like"/>
    <property type="match status" value="1"/>
</dbReference>
<dbReference type="EMBL" id="JARKIK010000091">
    <property type="protein sequence ID" value="KAK8723125.1"/>
    <property type="molecule type" value="Genomic_DNA"/>
</dbReference>
<accession>A0AAW0W2P7</accession>
<keyword evidence="4" id="KW-0472">Membrane</keyword>
<protein>
    <recommendedName>
        <fullName evidence="5">Acyltransferase C-terminal domain-containing protein</fullName>
    </recommendedName>
</protein>
<reference evidence="6 7" key="1">
    <citation type="journal article" date="2024" name="BMC Genomics">
        <title>Genome assembly of redclaw crayfish (Cherax quadricarinatus) provides insights into its immune adaptation and hypoxia tolerance.</title>
        <authorList>
            <person name="Liu Z."/>
            <person name="Zheng J."/>
            <person name="Li H."/>
            <person name="Fang K."/>
            <person name="Wang S."/>
            <person name="He J."/>
            <person name="Zhou D."/>
            <person name="Weng S."/>
            <person name="Chi M."/>
            <person name="Gu Z."/>
            <person name="He J."/>
            <person name="Li F."/>
            <person name="Wang M."/>
        </authorList>
    </citation>
    <scope>NUCLEOTIDE SEQUENCE [LARGE SCALE GENOMIC DNA]</scope>
    <source>
        <strain evidence="6">ZL_2023a</strain>
    </source>
</reference>
<dbReference type="GO" id="GO:0003841">
    <property type="term" value="F:1-acylglycerol-3-phosphate O-acyltransferase activity"/>
    <property type="evidence" value="ECO:0007669"/>
    <property type="project" value="TreeGrafter"/>
</dbReference>
<name>A0AAW0W2P7_CHEQU</name>